<dbReference type="EMBL" id="MU853225">
    <property type="protein sequence ID" value="KAK4125546.1"/>
    <property type="molecule type" value="Genomic_DNA"/>
</dbReference>
<comment type="caution">
    <text evidence="2">The sequence shown here is derived from an EMBL/GenBank/DDBJ whole genome shotgun (WGS) entry which is preliminary data.</text>
</comment>
<organism evidence="2 3">
    <name type="scientific">Parathielavia appendiculata</name>
    <dbReference type="NCBI Taxonomy" id="2587402"/>
    <lineage>
        <taxon>Eukaryota</taxon>
        <taxon>Fungi</taxon>
        <taxon>Dikarya</taxon>
        <taxon>Ascomycota</taxon>
        <taxon>Pezizomycotina</taxon>
        <taxon>Sordariomycetes</taxon>
        <taxon>Sordariomycetidae</taxon>
        <taxon>Sordariales</taxon>
        <taxon>Chaetomiaceae</taxon>
        <taxon>Parathielavia</taxon>
    </lineage>
</organism>
<feature type="region of interest" description="Disordered" evidence="1">
    <location>
        <begin position="81"/>
        <end position="106"/>
    </location>
</feature>
<reference evidence="2" key="1">
    <citation type="journal article" date="2023" name="Mol. Phylogenet. Evol.">
        <title>Genome-scale phylogeny and comparative genomics of the fungal order Sordariales.</title>
        <authorList>
            <person name="Hensen N."/>
            <person name="Bonometti L."/>
            <person name="Westerberg I."/>
            <person name="Brannstrom I.O."/>
            <person name="Guillou S."/>
            <person name="Cros-Aarteil S."/>
            <person name="Calhoun S."/>
            <person name="Haridas S."/>
            <person name="Kuo A."/>
            <person name="Mondo S."/>
            <person name="Pangilinan J."/>
            <person name="Riley R."/>
            <person name="LaButti K."/>
            <person name="Andreopoulos B."/>
            <person name="Lipzen A."/>
            <person name="Chen C."/>
            <person name="Yan M."/>
            <person name="Daum C."/>
            <person name="Ng V."/>
            <person name="Clum A."/>
            <person name="Steindorff A."/>
            <person name="Ohm R.A."/>
            <person name="Martin F."/>
            <person name="Silar P."/>
            <person name="Natvig D.O."/>
            <person name="Lalanne C."/>
            <person name="Gautier V."/>
            <person name="Ament-Velasquez S.L."/>
            <person name="Kruys A."/>
            <person name="Hutchinson M.I."/>
            <person name="Powell A.J."/>
            <person name="Barry K."/>
            <person name="Miller A.N."/>
            <person name="Grigoriev I.V."/>
            <person name="Debuchy R."/>
            <person name="Gladieux P."/>
            <person name="Hiltunen Thoren M."/>
            <person name="Johannesson H."/>
        </authorList>
    </citation>
    <scope>NUCLEOTIDE SEQUENCE</scope>
    <source>
        <strain evidence="2">CBS 731.68</strain>
    </source>
</reference>
<proteinExistence type="predicted"/>
<evidence type="ECO:0000313" key="2">
    <source>
        <dbReference type="EMBL" id="KAK4125546.1"/>
    </source>
</evidence>
<name>A0AAN6U477_9PEZI</name>
<accession>A0AAN6U477</accession>
<sequence length="255" mass="28387">MLKEASELEHRMTRFRAEELEQALENAVAVARDENVDASKTSKTIGEVFESQQENQALLQAKLDTITNNLLAMKEELHKQSANRVPQFTGGTGDTVEADQDKDSRPQRAAVAELNEVEKRQVDRFIETYSPFVTMVQRIVPCPSSTVWSAGVNAGAVLQTLHEICAVTPRAVANITRFMRTQEPHAWFCARAAAVGSPSSIRTSEILCDRLLCYHDYFQISPRETERVSWYRARFVPRGTSSVAQHGSTALGFGG</sequence>
<evidence type="ECO:0000256" key="1">
    <source>
        <dbReference type="SAM" id="MobiDB-lite"/>
    </source>
</evidence>
<keyword evidence="3" id="KW-1185">Reference proteome</keyword>
<gene>
    <name evidence="2" type="ORF">N657DRAFT_631823</name>
</gene>
<dbReference type="AlphaFoldDB" id="A0AAN6U477"/>
<evidence type="ECO:0000313" key="3">
    <source>
        <dbReference type="Proteomes" id="UP001302602"/>
    </source>
</evidence>
<dbReference type="RefSeq" id="XP_062649317.1">
    <property type="nucleotide sequence ID" value="XM_062791093.1"/>
</dbReference>
<dbReference type="GeneID" id="87827862"/>
<reference evidence="2" key="2">
    <citation type="submission" date="2023-05" db="EMBL/GenBank/DDBJ databases">
        <authorList>
            <consortium name="Lawrence Berkeley National Laboratory"/>
            <person name="Steindorff A."/>
            <person name="Hensen N."/>
            <person name="Bonometti L."/>
            <person name="Westerberg I."/>
            <person name="Brannstrom I.O."/>
            <person name="Guillou S."/>
            <person name="Cros-Aarteil S."/>
            <person name="Calhoun S."/>
            <person name="Haridas S."/>
            <person name="Kuo A."/>
            <person name="Mondo S."/>
            <person name="Pangilinan J."/>
            <person name="Riley R."/>
            <person name="Labutti K."/>
            <person name="Andreopoulos B."/>
            <person name="Lipzen A."/>
            <person name="Chen C."/>
            <person name="Yanf M."/>
            <person name="Daum C."/>
            <person name="Ng V."/>
            <person name="Clum A."/>
            <person name="Ohm R."/>
            <person name="Martin F."/>
            <person name="Silar P."/>
            <person name="Natvig D."/>
            <person name="Lalanne C."/>
            <person name="Gautier V."/>
            <person name="Ament-Velasquez S.L."/>
            <person name="Kruys A."/>
            <person name="Hutchinson M.I."/>
            <person name="Powell A.J."/>
            <person name="Barry K."/>
            <person name="Miller A.N."/>
            <person name="Grigoriev I.V."/>
            <person name="Debuchy R."/>
            <person name="Gladieux P."/>
            <person name="Thoren M.H."/>
            <person name="Johannesson H."/>
        </authorList>
    </citation>
    <scope>NUCLEOTIDE SEQUENCE</scope>
    <source>
        <strain evidence="2">CBS 731.68</strain>
    </source>
</reference>
<protein>
    <submittedName>
        <fullName evidence="2">Uncharacterized protein</fullName>
    </submittedName>
</protein>
<dbReference type="Proteomes" id="UP001302602">
    <property type="component" value="Unassembled WGS sequence"/>
</dbReference>